<dbReference type="RefSeq" id="WP_013944290.1">
    <property type="nucleotide sequence ID" value="NC_015713.1"/>
</dbReference>
<reference key="1">
    <citation type="journal article" date="2011" name="Mol. Biol. Evol.">
        <title>Unity in variety -- the pan-genome of the Chlamydiae.</title>
        <authorList>
            <person name="Collingro A."/>
            <person name="Tischler P."/>
            <person name="Weinmaier T."/>
            <person name="Penz T."/>
            <person name="Heinz E."/>
            <person name="Brunham R.C."/>
            <person name="Read T.D."/>
            <person name="Bavoil P.M."/>
            <person name="Sachse K."/>
            <person name="Kahane S."/>
            <person name="Friedman M.G."/>
            <person name="Rattei T."/>
            <person name="Myers G.S.A."/>
            <person name="Horn M."/>
        </authorList>
    </citation>
    <scope>NUCLEOTIDE SEQUENCE</scope>
    <source>
        <strain>Z</strain>
    </source>
</reference>
<accession>F8L3G7</accession>
<dbReference type="Gene3D" id="3.30.40.10">
    <property type="entry name" value="Zinc/RING finger domain, C3HC4 (zinc finger)"/>
    <property type="match status" value="1"/>
</dbReference>
<keyword evidence="5" id="KW-0472">Membrane</keyword>
<keyword evidence="5" id="KW-1133">Transmembrane helix</keyword>
<gene>
    <name evidence="7" type="ordered locus">SNE_A19470</name>
</gene>
<dbReference type="AlphaFoldDB" id="F8L3G7"/>
<evidence type="ECO:0000259" key="6">
    <source>
        <dbReference type="Pfam" id="PF11789"/>
    </source>
</evidence>
<dbReference type="Pfam" id="PF11789">
    <property type="entry name" value="zf-Nse"/>
    <property type="match status" value="1"/>
</dbReference>
<evidence type="ECO:0000313" key="7">
    <source>
        <dbReference type="EMBL" id="CCB89824.1"/>
    </source>
</evidence>
<dbReference type="STRING" id="331113.SNE_A19470"/>
<evidence type="ECO:0000313" key="8">
    <source>
        <dbReference type="Proteomes" id="UP000000496"/>
    </source>
</evidence>
<keyword evidence="3" id="KW-0862">Zinc</keyword>
<evidence type="ECO:0000256" key="4">
    <source>
        <dbReference type="SAM" id="Coils"/>
    </source>
</evidence>
<proteinExistence type="predicted"/>
<organism evidence="7 8">
    <name type="scientific">Simkania negevensis (strain ATCC VR-1471 / DSM 27360 / Z)</name>
    <dbReference type="NCBI Taxonomy" id="331113"/>
    <lineage>
        <taxon>Bacteria</taxon>
        <taxon>Pseudomonadati</taxon>
        <taxon>Chlamydiota</taxon>
        <taxon>Chlamydiia</taxon>
        <taxon>Parachlamydiales</taxon>
        <taxon>Simkaniaceae</taxon>
        <taxon>Simkania</taxon>
    </lineage>
</organism>
<keyword evidence="5" id="KW-0812">Transmembrane</keyword>
<dbReference type="Proteomes" id="UP000000496">
    <property type="component" value="Chromosome gsn.131"/>
</dbReference>
<keyword evidence="2" id="KW-0863">Zinc-finger</keyword>
<keyword evidence="1" id="KW-0479">Metal-binding</keyword>
<dbReference type="InterPro" id="IPR004181">
    <property type="entry name" value="Znf_MIZ"/>
</dbReference>
<feature type="domain" description="SP-RING-type" evidence="6">
    <location>
        <begin position="5"/>
        <end position="38"/>
    </location>
</feature>
<dbReference type="InterPro" id="IPR013083">
    <property type="entry name" value="Znf_RING/FYVE/PHD"/>
</dbReference>
<keyword evidence="8" id="KW-1185">Reference proteome</keyword>
<feature type="transmembrane region" description="Helical" evidence="5">
    <location>
        <begin position="244"/>
        <end position="263"/>
    </location>
</feature>
<evidence type="ECO:0000256" key="5">
    <source>
        <dbReference type="SAM" id="Phobius"/>
    </source>
</evidence>
<dbReference type="EMBL" id="FR872582">
    <property type="protein sequence ID" value="CCB89824.1"/>
    <property type="molecule type" value="Genomic_DNA"/>
</dbReference>
<feature type="coiled-coil region" evidence="4">
    <location>
        <begin position="84"/>
        <end position="111"/>
    </location>
</feature>
<evidence type="ECO:0000256" key="2">
    <source>
        <dbReference type="ARBA" id="ARBA00022771"/>
    </source>
</evidence>
<keyword evidence="4" id="KW-0175">Coiled coil</keyword>
<dbReference type="GO" id="GO:0008270">
    <property type="term" value="F:zinc ion binding"/>
    <property type="evidence" value="ECO:0007669"/>
    <property type="project" value="UniProtKB-KW"/>
</dbReference>
<dbReference type="KEGG" id="sng:SNE_A19470"/>
<protein>
    <recommendedName>
        <fullName evidence="6">SP-RING-type domain-containing protein</fullName>
    </recommendedName>
</protein>
<name>F8L3G7_SIMNZ</name>
<sequence>MATIANLQDPISLERTRNPVISEKCFHTFQRSGISGTLYTDLESRLGNWDLRVPHEYECALCKEKTPIEQIVTNDAWVRLNTLIDRYIRENKKKDQKAEDFESEIEGMEIAELYAWELEESLKEIHAVWKKEHTGGKWGDLKVVDFLKWKEDPLVKKLFDAWKEEHPTKFADHLHIDDLFRHGVETKKKKKIDVLKDIRPSHLLGFTAEDRDEEKIKASPSRAPSFSSESWSTYESLKFIVSSIYNFTLALLFEVGLYLLYFWECGFLTKKQYTDLRAQHVIHRVMPLYLQYMGLPTEKPVD</sequence>
<evidence type="ECO:0000256" key="3">
    <source>
        <dbReference type="ARBA" id="ARBA00022833"/>
    </source>
</evidence>
<dbReference type="HOGENOM" id="CLU_921008_0_0_0"/>
<evidence type="ECO:0000256" key="1">
    <source>
        <dbReference type="ARBA" id="ARBA00022723"/>
    </source>
</evidence>
<dbReference type="SUPFAM" id="SSF57850">
    <property type="entry name" value="RING/U-box"/>
    <property type="match status" value="1"/>
</dbReference>
<reference evidence="7 8" key="2">
    <citation type="journal article" date="2011" name="Mol. Biol. Evol.">
        <title>Unity in variety--the pan-genome of the Chlamydiae.</title>
        <authorList>
            <person name="Collingro A."/>
            <person name="Tischler P."/>
            <person name="Weinmaier T."/>
            <person name="Penz T."/>
            <person name="Heinz E."/>
            <person name="Brunham R.C."/>
            <person name="Read T.D."/>
            <person name="Bavoil P.M."/>
            <person name="Sachse K."/>
            <person name="Kahane S."/>
            <person name="Friedman M.G."/>
            <person name="Rattei T."/>
            <person name="Myers G.S."/>
            <person name="Horn M."/>
        </authorList>
    </citation>
    <scope>NUCLEOTIDE SEQUENCE [LARGE SCALE GENOMIC DNA]</scope>
    <source>
        <strain evidence="8">ATCC VR-1471 / Z</strain>
    </source>
</reference>